<dbReference type="RefSeq" id="WP_072596189.1">
    <property type="nucleotide sequence ID" value="NZ_CP018221.1"/>
</dbReference>
<dbReference type="InterPro" id="IPR036922">
    <property type="entry name" value="Rieske_2Fe-2S_sf"/>
</dbReference>
<feature type="domain" description="Rieske" evidence="5">
    <location>
        <begin position="20"/>
        <end position="124"/>
    </location>
</feature>
<dbReference type="STRING" id="1921510.BSL82_04295"/>
<keyword evidence="4" id="KW-0411">Iron-sulfur</keyword>
<dbReference type="PANTHER" id="PTHR40261">
    <property type="match status" value="1"/>
</dbReference>
<dbReference type="EMBL" id="CP018221">
    <property type="protein sequence ID" value="API58627.1"/>
    <property type="molecule type" value="Genomic_DNA"/>
</dbReference>
<evidence type="ECO:0000256" key="2">
    <source>
        <dbReference type="ARBA" id="ARBA00022723"/>
    </source>
</evidence>
<evidence type="ECO:0000256" key="1">
    <source>
        <dbReference type="ARBA" id="ARBA00022714"/>
    </source>
</evidence>
<gene>
    <name evidence="6" type="ORF">BSL82_04295</name>
</gene>
<dbReference type="PROSITE" id="PS51296">
    <property type="entry name" value="RIESKE"/>
    <property type="match status" value="1"/>
</dbReference>
<accession>A0A1L3ZSM5</accession>
<dbReference type="Gene3D" id="2.102.10.10">
    <property type="entry name" value="Rieske [2Fe-2S] iron-sulphur domain"/>
    <property type="match status" value="1"/>
</dbReference>
<keyword evidence="2" id="KW-0479">Metal-binding</keyword>
<dbReference type="Proteomes" id="UP000182063">
    <property type="component" value="Chromosome"/>
</dbReference>
<dbReference type="KEGG" id="sphj:BSL82_04295"/>
<dbReference type="PANTHER" id="PTHR40261:SF1">
    <property type="entry name" value="RIESKE DOMAIN-CONTAINING PROTEIN"/>
    <property type="match status" value="1"/>
</dbReference>
<dbReference type="AlphaFoldDB" id="A0A1L3ZSM5"/>
<protein>
    <recommendedName>
        <fullName evidence="5">Rieske domain-containing protein</fullName>
    </recommendedName>
</protein>
<keyword evidence="1" id="KW-0001">2Fe-2S</keyword>
<organism evidence="6 7">
    <name type="scientific">Tardibacter chloracetimidivorans</name>
    <dbReference type="NCBI Taxonomy" id="1921510"/>
    <lineage>
        <taxon>Bacteria</taxon>
        <taxon>Pseudomonadati</taxon>
        <taxon>Pseudomonadota</taxon>
        <taxon>Alphaproteobacteria</taxon>
        <taxon>Sphingomonadales</taxon>
        <taxon>Sphingomonadaceae</taxon>
        <taxon>Tardibacter</taxon>
    </lineage>
</organism>
<name>A0A1L3ZSM5_9SPHN</name>
<dbReference type="Pfam" id="PF00355">
    <property type="entry name" value="Rieske"/>
    <property type="match status" value="1"/>
</dbReference>
<dbReference type="OrthoDB" id="9800776at2"/>
<proteinExistence type="predicted"/>
<sequence length="127" mass="14050">MSSDDRDYWSLRPNAPAVGTPLCAAAAIPHGAAREFRFGRGRSAFRMFVVRSRASFRGYLNLCPHFSLALNHEPDAFVFDGYIRCSRHFAEFRLDDGLCVSGACVDNRLIAVPISENDGGELLIGRL</sequence>
<evidence type="ECO:0000313" key="7">
    <source>
        <dbReference type="Proteomes" id="UP000182063"/>
    </source>
</evidence>
<evidence type="ECO:0000256" key="4">
    <source>
        <dbReference type="ARBA" id="ARBA00023014"/>
    </source>
</evidence>
<evidence type="ECO:0000259" key="5">
    <source>
        <dbReference type="PROSITE" id="PS51296"/>
    </source>
</evidence>
<dbReference type="GO" id="GO:0051537">
    <property type="term" value="F:2 iron, 2 sulfur cluster binding"/>
    <property type="evidence" value="ECO:0007669"/>
    <property type="project" value="UniProtKB-KW"/>
</dbReference>
<keyword evidence="7" id="KW-1185">Reference proteome</keyword>
<reference evidence="7" key="1">
    <citation type="submission" date="2016-11" db="EMBL/GenBank/DDBJ databases">
        <title>Complete Genome Sequence of alachlor-degrading Sphingomonas sp. strain JJ-A5.</title>
        <authorList>
            <person name="Lee H."/>
            <person name="Ka J.-O."/>
        </authorList>
    </citation>
    <scope>NUCLEOTIDE SEQUENCE [LARGE SCALE GENOMIC DNA]</scope>
    <source>
        <strain evidence="7">JJ-A5</strain>
    </source>
</reference>
<keyword evidence="3" id="KW-0408">Iron</keyword>
<evidence type="ECO:0000313" key="6">
    <source>
        <dbReference type="EMBL" id="API58627.1"/>
    </source>
</evidence>
<evidence type="ECO:0000256" key="3">
    <source>
        <dbReference type="ARBA" id="ARBA00023004"/>
    </source>
</evidence>
<dbReference type="GO" id="GO:0046872">
    <property type="term" value="F:metal ion binding"/>
    <property type="evidence" value="ECO:0007669"/>
    <property type="project" value="UniProtKB-KW"/>
</dbReference>
<dbReference type="SUPFAM" id="SSF50022">
    <property type="entry name" value="ISP domain"/>
    <property type="match status" value="1"/>
</dbReference>
<dbReference type="InterPro" id="IPR017941">
    <property type="entry name" value="Rieske_2Fe-2S"/>
</dbReference>